<proteinExistence type="predicted"/>
<evidence type="ECO:0000313" key="2">
    <source>
        <dbReference type="Proteomes" id="UP000518752"/>
    </source>
</evidence>
<gene>
    <name evidence="1" type="ORF">D9757_002584</name>
</gene>
<dbReference type="SUPFAM" id="SSF52047">
    <property type="entry name" value="RNI-like"/>
    <property type="match status" value="1"/>
</dbReference>
<evidence type="ECO:0000313" key="1">
    <source>
        <dbReference type="EMBL" id="KAF5390604.1"/>
    </source>
</evidence>
<sequence>MSSKFLPLPTELLTQIFALTATSDSGVTLRSLLRVSRLFHDICVPLKFHCVTLTSSLDIQHFHRELEHLEHAPVHLRRIFHLFISLNPSDIDTDTECDAMTKIFLILHTAADTLQSLTFICHNPLFSTSVFGRLFRQSFPVLTELTIHGFYPFPNTIPSREYSSPGLPSREVGTSYMPMLERLHLSGNRNPYGLLQLSSLDECFPSLTHLRVSGLLMAGSFVEEMKGALEEHSALLSEDHITTPPKLPARLPSLLQSLILQPGFIIFPERSNAASSISKKHLRMMERLKEIDDEAAKCRQGIRVTLKNCMHDPGAVGIGSELHSDWLSRMNGAEGCW</sequence>
<evidence type="ECO:0008006" key="3">
    <source>
        <dbReference type="Google" id="ProtNLM"/>
    </source>
</evidence>
<dbReference type="EMBL" id="JAACJN010000014">
    <property type="protein sequence ID" value="KAF5390604.1"/>
    <property type="molecule type" value="Genomic_DNA"/>
</dbReference>
<dbReference type="OrthoDB" id="3256367at2759"/>
<organism evidence="1 2">
    <name type="scientific">Collybiopsis confluens</name>
    <dbReference type="NCBI Taxonomy" id="2823264"/>
    <lineage>
        <taxon>Eukaryota</taxon>
        <taxon>Fungi</taxon>
        <taxon>Dikarya</taxon>
        <taxon>Basidiomycota</taxon>
        <taxon>Agaricomycotina</taxon>
        <taxon>Agaricomycetes</taxon>
        <taxon>Agaricomycetidae</taxon>
        <taxon>Agaricales</taxon>
        <taxon>Marasmiineae</taxon>
        <taxon>Omphalotaceae</taxon>
        <taxon>Collybiopsis</taxon>
    </lineage>
</organism>
<name>A0A8H5HWI1_9AGAR</name>
<comment type="caution">
    <text evidence="1">The sequence shown here is derived from an EMBL/GenBank/DDBJ whole genome shotgun (WGS) entry which is preliminary data.</text>
</comment>
<protein>
    <recommendedName>
        <fullName evidence="3">F-box domain-containing protein</fullName>
    </recommendedName>
</protein>
<dbReference type="AlphaFoldDB" id="A0A8H5HWI1"/>
<accession>A0A8H5HWI1</accession>
<keyword evidence="2" id="KW-1185">Reference proteome</keyword>
<reference evidence="1 2" key="1">
    <citation type="journal article" date="2020" name="ISME J.">
        <title>Uncovering the hidden diversity of litter-decomposition mechanisms in mushroom-forming fungi.</title>
        <authorList>
            <person name="Floudas D."/>
            <person name="Bentzer J."/>
            <person name="Ahren D."/>
            <person name="Johansson T."/>
            <person name="Persson P."/>
            <person name="Tunlid A."/>
        </authorList>
    </citation>
    <scope>NUCLEOTIDE SEQUENCE [LARGE SCALE GENOMIC DNA]</scope>
    <source>
        <strain evidence="1 2">CBS 406.79</strain>
    </source>
</reference>
<dbReference type="Proteomes" id="UP000518752">
    <property type="component" value="Unassembled WGS sequence"/>
</dbReference>